<dbReference type="InterPro" id="IPR018657">
    <property type="entry name" value="LarA-like_N"/>
</dbReference>
<dbReference type="Gene3D" id="3.40.50.11440">
    <property type="match status" value="1"/>
</dbReference>
<dbReference type="Pfam" id="PF09861">
    <property type="entry name" value="Lar_N"/>
    <property type="match status" value="1"/>
</dbReference>
<dbReference type="Pfam" id="PF21113">
    <property type="entry name" value="LarA_C"/>
    <property type="match status" value="1"/>
</dbReference>
<dbReference type="InterPro" id="IPR048520">
    <property type="entry name" value="LarA_C"/>
</dbReference>
<dbReference type="HOGENOM" id="CLU_050189_0_0_12"/>
<sequence length="415" mass="45251">MEVALPYLKDTISVTVPDKNVLAVVEPNDLRAKGDTASIVNAAIASPVESKPFEAFIAGAKNLLVIVNDQTRPTPTRAVLSAIAPALAKVDPSFIIATGVHRGPTEEEYRQIFGDELFERYRNKIHAHDARKDEMVYLGTSRAGTEMYVNKMGVDADSIIVIGSVEPHYFAGYTGGRKGFLPGIASYHTIEQNHRHALHPGAKALNLEGNPVHEDMIDALSVVKKEIFAIMTVLDKSHNIYAVTAGDINASFYQAIDKADEIFVADIPSRADIVVSVAKYPMDIDLYQAQKAIDNGKLAMKDGGMMILVASCRDGIGEEAFARLLSSSDTPEGVLKTIQKEYKLGYHKAGKMAEVFLRGEVHAYTQLPDELLSSFFIIPEHDLQAAIDEALKTKGRDATILFLLDGSVTVPRAAR</sequence>
<reference evidence="3 4" key="1">
    <citation type="journal article" date="2010" name="Stand. Genomic Sci.">
        <title>Complete genome sequence of Spirochaeta smaragdinae type strain (SEBR 4228).</title>
        <authorList>
            <person name="Mavromatis K."/>
            <person name="Yasawong M."/>
            <person name="Chertkov O."/>
            <person name="Lapidus A."/>
            <person name="Lucas S."/>
            <person name="Nolan M."/>
            <person name="Del Rio T.G."/>
            <person name="Tice H."/>
            <person name="Cheng J.F."/>
            <person name="Pitluck S."/>
            <person name="Liolios K."/>
            <person name="Ivanova N."/>
            <person name="Tapia R."/>
            <person name="Han C."/>
            <person name="Bruce D."/>
            <person name="Goodwin L."/>
            <person name="Pati A."/>
            <person name="Chen A."/>
            <person name="Palaniappan K."/>
            <person name="Land M."/>
            <person name="Hauser L."/>
            <person name="Chang Y.J."/>
            <person name="Jeffries C.D."/>
            <person name="Detter J.C."/>
            <person name="Rohde M."/>
            <person name="Brambilla E."/>
            <person name="Spring S."/>
            <person name="Goker M."/>
            <person name="Sikorski J."/>
            <person name="Woyke T."/>
            <person name="Bristow J."/>
            <person name="Eisen J.A."/>
            <person name="Markowitz V."/>
            <person name="Hugenholtz P."/>
            <person name="Klenk H.P."/>
            <person name="Kyrpides N.C."/>
        </authorList>
    </citation>
    <scope>NUCLEOTIDE SEQUENCE [LARGE SCALE GENOMIC DNA]</scope>
    <source>
        <strain evidence="4">DSM 11293 / JCM 15392 / SEBR 4228</strain>
    </source>
</reference>
<dbReference type="InterPro" id="IPR043166">
    <property type="entry name" value="LarA-like_C"/>
</dbReference>
<dbReference type="STRING" id="573413.Spirs_0988"/>
<dbReference type="NCBIfam" id="NF033504">
    <property type="entry name" value="Ni_dep_LarA"/>
    <property type="match status" value="1"/>
</dbReference>
<dbReference type="GO" id="GO:0050043">
    <property type="term" value="F:lactate racemase activity"/>
    <property type="evidence" value="ECO:0007669"/>
    <property type="project" value="InterPro"/>
</dbReference>
<proteinExistence type="predicted"/>
<dbReference type="InterPro" id="IPR048068">
    <property type="entry name" value="LarA-like"/>
</dbReference>
<organism evidence="3 4">
    <name type="scientific">Sediminispirochaeta smaragdinae (strain DSM 11293 / JCM 15392 / SEBR 4228)</name>
    <name type="common">Spirochaeta smaragdinae</name>
    <dbReference type="NCBI Taxonomy" id="573413"/>
    <lineage>
        <taxon>Bacteria</taxon>
        <taxon>Pseudomonadati</taxon>
        <taxon>Spirochaetota</taxon>
        <taxon>Spirochaetia</taxon>
        <taxon>Spirochaetales</taxon>
        <taxon>Spirochaetaceae</taxon>
        <taxon>Sediminispirochaeta</taxon>
    </lineage>
</organism>
<dbReference type="OrthoDB" id="9770545at2"/>
<dbReference type="PANTHER" id="PTHR33171:SF17">
    <property type="entry name" value="LARA-LIKE N-TERMINAL DOMAIN-CONTAINING PROTEIN"/>
    <property type="match status" value="1"/>
</dbReference>
<dbReference type="PANTHER" id="PTHR33171">
    <property type="entry name" value="LAR_N DOMAIN-CONTAINING PROTEIN"/>
    <property type="match status" value="1"/>
</dbReference>
<dbReference type="AlphaFoldDB" id="E1RCP2"/>
<dbReference type="eggNOG" id="COG3875">
    <property type="taxonomic scope" value="Bacteria"/>
</dbReference>
<dbReference type="Gene3D" id="3.90.226.30">
    <property type="match status" value="1"/>
</dbReference>
<feature type="domain" description="Lactate racemase C-terminal" evidence="2">
    <location>
        <begin position="270"/>
        <end position="406"/>
    </location>
</feature>
<dbReference type="EMBL" id="CP002116">
    <property type="protein sequence ID" value="ADK80122.1"/>
    <property type="molecule type" value="Genomic_DNA"/>
</dbReference>
<accession>E1RCP2</accession>
<dbReference type="RefSeq" id="WP_013253586.1">
    <property type="nucleotide sequence ID" value="NC_014364.1"/>
</dbReference>
<dbReference type="InterPro" id="IPR047926">
    <property type="entry name" value="Ni_dep_LarA"/>
</dbReference>
<evidence type="ECO:0000259" key="2">
    <source>
        <dbReference type="Pfam" id="PF21113"/>
    </source>
</evidence>
<evidence type="ECO:0000259" key="1">
    <source>
        <dbReference type="Pfam" id="PF09861"/>
    </source>
</evidence>
<protein>
    <submittedName>
        <fullName evidence="3">Uncharacterized protein</fullName>
    </submittedName>
</protein>
<dbReference type="KEGG" id="ssm:Spirs_0988"/>
<evidence type="ECO:0000313" key="3">
    <source>
        <dbReference type="EMBL" id="ADK80122.1"/>
    </source>
</evidence>
<name>E1RCP2_SEDSS</name>
<evidence type="ECO:0000313" key="4">
    <source>
        <dbReference type="Proteomes" id="UP000002318"/>
    </source>
</evidence>
<keyword evidence="4" id="KW-1185">Reference proteome</keyword>
<dbReference type="Proteomes" id="UP000002318">
    <property type="component" value="Chromosome"/>
</dbReference>
<gene>
    <name evidence="3" type="ordered locus">Spirs_0988</name>
</gene>
<feature type="domain" description="LarA-like N-terminal" evidence="1">
    <location>
        <begin position="7"/>
        <end position="202"/>
    </location>
</feature>